<dbReference type="Proteomes" id="UP001205748">
    <property type="component" value="Unassembled WGS sequence"/>
</dbReference>
<dbReference type="Pfam" id="PF14584">
    <property type="entry name" value="DUF4446"/>
    <property type="match status" value="1"/>
</dbReference>
<dbReference type="AlphaFoldDB" id="A0AAE3HEW6"/>
<keyword evidence="3" id="KW-1185">Reference proteome</keyword>
<comment type="caution">
    <text evidence="2">The sequence shown here is derived from an EMBL/GenBank/DDBJ whole genome shotgun (WGS) entry which is preliminary data.</text>
</comment>
<organism evidence="2 3">
    <name type="scientific">Irregularibacter muris</name>
    <dbReference type="NCBI Taxonomy" id="1796619"/>
    <lineage>
        <taxon>Bacteria</taxon>
        <taxon>Bacillati</taxon>
        <taxon>Bacillota</taxon>
        <taxon>Clostridia</taxon>
        <taxon>Eubacteriales</taxon>
        <taxon>Eubacteriaceae</taxon>
        <taxon>Irregularibacter</taxon>
    </lineage>
</organism>
<dbReference type="InterPro" id="IPR027981">
    <property type="entry name" value="DUF4446"/>
</dbReference>
<accession>A0AAE3HEW6</accession>
<keyword evidence="1" id="KW-0812">Transmembrane</keyword>
<sequence>MDQILKLVEENQLWVLIGLVLFSLLLLVLSLVQSIKIGKWKKKYYKMMGGKNHQVIENLLLEHNENLAQALGNLEEILESQRKLDEKLVDCVQKMGVVRYNAFNDMGSDLSYSIAMLDEKNNGVIMSGIYGRDYCNTYAKPITNGESDYKLTAEEILAIDRAKKNTIYA</sequence>
<keyword evidence="1" id="KW-0472">Membrane</keyword>
<name>A0AAE3HEW6_9FIRM</name>
<protein>
    <submittedName>
        <fullName evidence="2">DUF4446 family protein</fullName>
    </submittedName>
</protein>
<evidence type="ECO:0000313" key="2">
    <source>
        <dbReference type="EMBL" id="MCR1899260.1"/>
    </source>
</evidence>
<feature type="transmembrane region" description="Helical" evidence="1">
    <location>
        <begin position="12"/>
        <end position="32"/>
    </location>
</feature>
<evidence type="ECO:0000313" key="3">
    <source>
        <dbReference type="Proteomes" id="UP001205748"/>
    </source>
</evidence>
<proteinExistence type="predicted"/>
<dbReference type="EMBL" id="JANKAS010000008">
    <property type="protein sequence ID" value="MCR1899260.1"/>
    <property type="molecule type" value="Genomic_DNA"/>
</dbReference>
<dbReference type="RefSeq" id="WP_257531421.1">
    <property type="nucleotide sequence ID" value="NZ_JANKAS010000008.1"/>
</dbReference>
<keyword evidence="1" id="KW-1133">Transmembrane helix</keyword>
<reference evidence="2" key="1">
    <citation type="submission" date="2022-07" db="EMBL/GenBank/DDBJ databases">
        <title>Enhanced cultured diversity of the mouse gut microbiota enables custom-made synthetic communities.</title>
        <authorList>
            <person name="Afrizal A."/>
        </authorList>
    </citation>
    <scope>NUCLEOTIDE SEQUENCE</scope>
    <source>
        <strain evidence="2">DSM 28593</strain>
    </source>
</reference>
<evidence type="ECO:0000256" key="1">
    <source>
        <dbReference type="SAM" id="Phobius"/>
    </source>
</evidence>
<gene>
    <name evidence="2" type="ORF">NSA47_09705</name>
</gene>